<organism evidence="2 3">
    <name type="scientific">Mycena alexandri</name>
    <dbReference type="NCBI Taxonomy" id="1745969"/>
    <lineage>
        <taxon>Eukaryota</taxon>
        <taxon>Fungi</taxon>
        <taxon>Dikarya</taxon>
        <taxon>Basidiomycota</taxon>
        <taxon>Agaricomycotina</taxon>
        <taxon>Agaricomycetes</taxon>
        <taxon>Agaricomycetidae</taxon>
        <taxon>Agaricales</taxon>
        <taxon>Marasmiineae</taxon>
        <taxon>Mycenaceae</taxon>
        <taxon>Mycena</taxon>
    </lineage>
</organism>
<reference evidence="2" key="1">
    <citation type="submission" date="2023-03" db="EMBL/GenBank/DDBJ databases">
        <title>Massive genome expansion in bonnet fungi (Mycena s.s.) driven by repeated elements and novel gene families across ecological guilds.</title>
        <authorList>
            <consortium name="Lawrence Berkeley National Laboratory"/>
            <person name="Harder C.B."/>
            <person name="Miyauchi S."/>
            <person name="Viragh M."/>
            <person name="Kuo A."/>
            <person name="Thoen E."/>
            <person name="Andreopoulos B."/>
            <person name="Lu D."/>
            <person name="Skrede I."/>
            <person name="Drula E."/>
            <person name="Henrissat B."/>
            <person name="Morin E."/>
            <person name="Kohler A."/>
            <person name="Barry K."/>
            <person name="LaButti K."/>
            <person name="Morin E."/>
            <person name="Salamov A."/>
            <person name="Lipzen A."/>
            <person name="Mereny Z."/>
            <person name="Hegedus B."/>
            <person name="Baldrian P."/>
            <person name="Stursova M."/>
            <person name="Weitz H."/>
            <person name="Taylor A."/>
            <person name="Grigoriev I.V."/>
            <person name="Nagy L.G."/>
            <person name="Martin F."/>
            <person name="Kauserud H."/>
        </authorList>
    </citation>
    <scope>NUCLEOTIDE SEQUENCE</scope>
    <source>
        <strain evidence="2">CBHHK200</strain>
    </source>
</reference>
<dbReference type="SUPFAM" id="SSF51045">
    <property type="entry name" value="WW domain"/>
    <property type="match status" value="1"/>
</dbReference>
<protein>
    <recommendedName>
        <fullName evidence="1">WW domain-containing protein</fullName>
    </recommendedName>
</protein>
<evidence type="ECO:0000313" key="3">
    <source>
        <dbReference type="Proteomes" id="UP001218188"/>
    </source>
</evidence>
<dbReference type="PROSITE" id="PS01159">
    <property type="entry name" value="WW_DOMAIN_1"/>
    <property type="match status" value="1"/>
</dbReference>
<dbReference type="PROSITE" id="PS50020">
    <property type="entry name" value="WW_DOMAIN_2"/>
    <property type="match status" value="1"/>
</dbReference>
<dbReference type="InterPro" id="IPR032675">
    <property type="entry name" value="LRR_dom_sf"/>
</dbReference>
<keyword evidence="3" id="KW-1185">Reference proteome</keyword>
<dbReference type="InterPro" id="IPR001202">
    <property type="entry name" value="WW_dom"/>
</dbReference>
<proteinExistence type="predicted"/>
<sequence length="660" mass="74143">METRSTEPSPLSLPSDTVLEDQPVPTVVVTDQILTCPGERAPIAPTAPAPWLHIPSRNNSSYFFNFVTRESTWANPTAWTCYFCPQCNIHHHYNSETQEITFTNPLTPPEPENFVAPAAEVSPFSSKLGTNYSPSDEEVVEIRNHLADPLSKMMILHSRINELQYGEGNLYQQLHAIHTYVEAHTALLAPVRRLPRDIIQEIFVACLPENRNCVMSAQEAPVLLGRVCSSWRTISLSTPRLWARLHIAEPTLPWQRSASTLLLYAEKHAQRVETTKAWLGRSGECPLSCSFESRSEEGEAPVDAPTTRIFFQVLVLFAHRWQHIRLVAPFLDLELLSSLKGNDVPMLESLEIHELRQSSPHNTPWESFGLLGGPKMSGFALYGISPTFTLPLRWESLTSLTFVDWGPSNRLTSHKALEILRKSPRLRVCHLRIEEEVGVSPPALGEYGTTLELSDLHSLRISCNEPWIFIDRGLFSHLNLPELRNLRVDVGWSHAIPANIYVYVFPFLTVSPQLEDLEIGAQGFSKQQLVDLLSALPSTIQQLRLSDSTNSFSAEHIFDDNTIAALTPAPDRPVDCPNLVVLVINRCVVVSDEALLRFITARMAAQPATLQHVKIHFCRPRQLNICANIQPFLDSGLEVALKYDEDRPVNLSPWRGVELA</sequence>
<dbReference type="InterPro" id="IPR036020">
    <property type="entry name" value="WW_dom_sf"/>
</dbReference>
<dbReference type="SUPFAM" id="SSF52047">
    <property type="entry name" value="RNI-like"/>
    <property type="match status" value="1"/>
</dbReference>
<comment type="caution">
    <text evidence="2">The sequence shown here is derived from an EMBL/GenBank/DDBJ whole genome shotgun (WGS) entry which is preliminary data.</text>
</comment>
<dbReference type="AlphaFoldDB" id="A0AAD6SUY7"/>
<feature type="domain" description="WW" evidence="1">
    <location>
        <begin position="45"/>
        <end position="78"/>
    </location>
</feature>
<dbReference type="EMBL" id="JARJCM010000056">
    <property type="protein sequence ID" value="KAJ7034531.1"/>
    <property type="molecule type" value="Genomic_DNA"/>
</dbReference>
<evidence type="ECO:0000313" key="2">
    <source>
        <dbReference type="EMBL" id="KAJ7034531.1"/>
    </source>
</evidence>
<dbReference type="Proteomes" id="UP001218188">
    <property type="component" value="Unassembled WGS sequence"/>
</dbReference>
<dbReference type="Gene3D" id="3.80.10.10">
    <property type="entry name" value="Ribonuclease Inhibitor"/>
    <property type="match status" value="1"/>
</dbReference>
<evidence type="ECO:0000259" key="1">
    <source>
        <dbReference type="PROSITE" id="PS50020"/>
    </source>
</evidence>
<name>A0AAD6SUY7_9AGAR</name>
<accession>A0AAD6SUY7</accession>
<gene>
    <name evidence="2" type="ORF">C8F04DRAFT_1101292</name>
</gene>